<dbReference type="PANTHER" id="PTHR13798">
    <property type="entry name" value="RNA BINDING MOTIF RBM PROTEIN -RELATED"/>
    <property type="match status" value="1"/>
</dbReference>
<reference evidence="7" key="2">
    <citation type="submission" date="2023-03" db="EMBL/GenBank/DDBJ databases">
        <authorList>
            <person name="Inwood S.N."/>
            <person name="Skelly J.G."/>
            <person name="Guhlin J."/>
            <person name="Harrop T.W.R."/>
            <person name="Goldson S.G."/>
            <person name="Dearden P.K."/>
        </authorList>
    </citation>
    <scope>NUCLEOTIDE SEQUENCE</scope>
    <source>
        <strain evidence="7">Irish</strain>
        <tissue evidence="7">Whole body</tissue>
    </source>
</reference>
<dbReference type="GO" id="GO:0003727">
    <property type="term" value="F:single-stranded RNA binding"/>
    <property type="evidence" value="ECO:0007669"/>
    <property type="project" value="TreeGrafter"/>
</dbReference>
<dbReference type="PANTHER" id="PTHR13798:SF11">
    <property type="entry name" value="RNA-BINDING PROTEIN 7-RELATED"/>
    <property type="match status" value="1"/>
</dbReference>
<dbReference type="InterPro" id="IPR000504">
    <property type="entry name" value="RRM_dom"/>
</dbReference>
<evidence type="ECO:0000256" key="3">
    <source>
        <dbReference type="ARBA" id="ARBA00023242"/>
    </source>
</evidence>
<evidence type="ECO:0000256" key="2">
    <source>
        <dbReference type="ARBA" id="ARBA00022884"/>
    </source>
</evidence>
<comment type="subcellular location">
    <subcellularLocation>
        <location evidence="1">Nucleus</location>
        <location evidence="1">Nucleoplasm</location>
    </subcellularLocation>
</comment>
<dbReference type="InterPro" id="IPR012677">
    <property type="entry name" value="Nucleotide-bd_a/b_plait_sf"/>
</dbReference>
<comment type="caution">
    <text evidence="7">The sequence shown here is derived from an EMBL/GenBank/DDBJ whole genome shotgun (WGS) entry which is preliminary data.</text>
</comment>
<evidence type="ECO:0000256" key="4">
    <source>
        <dbReference type="PROSITE-ProRule" id="PRU00176"/>
    </source>
</evidence>
<evidence type="ECO:0000256" key="5">
    <source>
        <dbReference type="SAM" id="MobiDB-lite"/>
    </source>
</evidence>
<keyword evidence="3" id="KW-0539">Nucleus</keyword>
<name>A0AA39FXR6_9HYME</name>
<organism evidence="7 8">
    <name type="scientific">Microctonus aethiopoides</name>
    <dbReference type="NCBI Taxonomy" id="144406"/>
    <lineage>
        <taxon>Eukaryota</taxon>
        <taxon>Metazoa</taxon>
        <taxon>Ecdysozoa</taxon>
        <taxon>Arthropoda</taxon>
        <taxon>Hexapoda</taxon>
        <taxon>Insecta</taxon>
        <taxon>Pterygota</taxon>
        <taxon>Neoptera</taxon>
        <taxon>Endopterygota</taxon>
        <taxon>Hymenoptera</taxon>
        <taxon>Apocrita</taxon>
        <taxon>Ichneumonoidea</taxon>
        <taxon>Braconidae</taxon>
        <taxon>Euphorinae</taxon>
        <taxon>Microctonus</taxon>
    </lineage>
</organism>
<keyword evidence="2 4" id="KW-0694">RNA-binding</keyword>
<feature type="compositionally biased region" description="Polar residues" evidence="5">
    <location>
        <begin position="136"/>
        <end position="153"/>
    </location>
</feature>
<accession>A0AA39FXR6</accession>
<sequence>MCDDSRTLYCGNLSSRCNEDILYELFLQGGPLERVHIPRDRDGSLKNFGFITYKHAMSVMYAISLFEGTTLYNRQLTLKTRQAPELPPPLPQQQMPMQTNPVNINQMIMGHQMPQHFGMNMIPMFLPPGVPLYPSQIMSSSSGKEPRYQSRNHPYSREREWDRGRDYDRDRDRHQDYGHRSQNHRREHKSHHRGANDYSRNNRHYR</sequence>
<dbReference type="SUPFAM" id="SSF54928">
    <property type="entry name" value="RNA-binding domain, RBD"/>
    <property type="match status" value="1"/>
</dbReference>
<feature type="region of interest" description="Disordered" evidence="5">
    <location>
        <begin position="136"/>
        <end position="206"/>
    </location>
</feature>
<feature type="compositionally biased region" description="Basic residues" evidence="5">
    <location>
        <begin position="181"/>
        <end position="193"/>
    </location>
</feature>
<evidence type="ECO:0000313" key="8">
    <source>
        <dbReference type="Proteomes" id="UP001168990"/>
    </source>
</evidence>
<proteinExistence type="predicted"/>
<dbReference type="PROSITE" id="PS50102">
    <property type="entry name" value="RRM"/>
    <property type="match status" value="1"/>
</dbReference>
<evidence type="ECO:0000259" key="6">
    <source>
        <dbReference type="PROSITE" id="PS50102"/>
    </source>
</evidence>
<dbReference type="GO" id="GO:0005654">
    <property type="term" value="C:nucleoplasm"/>
    <property type="evidence" value="ECO:0007669"/>
    <property type="project" value="UniProtKB-SubCell"/>
</dbReference>
<dbReference type="CDD" id="cd12336">
    <property type="entry name" value="RRM_RBM7_like"/>
    <property type="match status" value="1"/>
</dbReference>
<dbReference type="Pfam" id="PF00076">
    <property type="entry name" value="RRM_1"/>
    <property type="match status" value="1"/>
</dbReference>
<dbReference type="InterPro" id="IPR035979">
    <property type="entry name" value="RBD_domain_sf"/>
</dbReference>
<feature type="domain" description="RRM" evidence="6">
    <location>
        <begin position="6"/>
        <end position="83"/>
    </location>
</feature>
<evidence type="ECO:0000256" key="1">
    <source>
        <dbReference type="ARBA" id="ARBA00004642"/>
    </source>
</evidence>
<dbReference type="GO" id="GO:0000381">
    <property type="term" value="P:regulation of alternative mRNA splicing, via spliceosome"/>
    <property type="evidence" value="ECO:0007669"/>
    <property type="project" value="TreeGrafter"/>
</dbReference>
<dbReference type="InterPro" id="IPR052285">
    <property type="entry name" value="NEXT_complex_subunit"/>
</dbReference>
<reference evidence="7" key="1">
    <citation type="journal article" date="2023" name="bioRxiv">
        <title>Scaffold-level genome assemblies of two parasitoid biocontrol wasps reveal the parthenogenesis mechanism and an associated novel virus.</title>
        <authorList>
            <person name="Inwood S."/>
            <person name="Skelly J."/>
            <person name="Guhlin J."/>
            <person name="Harrop T."/>
            <person name="Goldson S."/>
            <person name="Dearden P."/>
        </authorList>
    </citation>
    <scope>NUCLEOTIDE SEQUENCE</scope>
    <source>
        <strain evidence="7">Irish</strain>
        <tissue evidence="7">Whole body</tissue>
    </source>
</reference>
<dbReference type="Gene3D" id="3.30.70.330">
    <property type="match status" value="1"/>
</dbReference>
<dbReference type="AlphaFoldDB" id="A0AA39FXR6"/>
<evidence type="ECO:0000313" key="7">
    <source>
        <dbReference type="EMBL" id="KAK0177496.1"/>
    </source>
</evidence>
<dbReference type="EMBL" id="JAQQBS010000001">
    <property type="protein sequence ID" value="KAK0177496.1"/>
    <property type="molecule type" value="Genomic_DNA"/>
</dbReference>
<dbReference type="Proteomes" id="UP001168990">
    <property type="component" value="Unassembled WGS sequence"/>
</dbReference>
<feature type="compositionally biased region" description="Basic and acidic residues" evidence="5">
    <location>
        <begin position="155"/>
        <end position="179"/>
    </location>
</feature>
<dbReference type="SMART" id="SM00360">
    <property type="entry name" value="RRM"/>
    <property type="match status" value="1"/>
</dbReference>
<protein>
    <recommendedName>
        <fullName evidence="6">RRM domain-containing protein</fullName>
    </recommendedName>
</protein>
<keyword evidence="8" id="KW-1185">Reference proteome</keyword>
<gene>
    <name evidence="7" type="ORF">PV328_001545</name>
</gene>